<evidence type="ECO:0000313" key="2">
    <source>
        <dbReference type="EMBL" id="KMS94740.1"/>
    </source>
</evidence>
<reference evidence="2 3" key="1">
    <citation type="journal article" date="2014" name="Nature">
        <title>The genome of the recently domesticated crop plant sugar beet (Beta vulgaris).</title>
        <authorList>
            <person name="Dohm J.C."/>
            <person name="Minoche A.E."/>
            <person name="Holtgrawe D."/>
            <person name="Capella-Gutierrez S."/>
            <person name="Zakrzewski F."/>
            <person name="Tafer H."/>
            <person name="Rupp O."/>
            <person name="Sorensen T.R."/>
            <person name="Stracke R."/>
            <person name="Reinhardt R."/>
            <person name="Goesmann A."/>
            <person name="Kraft T."/>
            <person name="Schulz B."/>
            <person name="Stadler P.F."/>
            <person name="Schmidt T."/>
            <person name="Gabaldon T."/>
            <person name="Lehrach H."/>
            <person name="Weisshaar B."/>
            <person name="Himmelbauer H."/>
        </authorList>
    </citation>
    <scope>NUCLEOTIDE SEQUENCE [LARGE SCALE GENOMIC DNA]</scope>
    <source>
        <tissue evidence="2">Taproot</tissue>
    </source>
</reference>
<dbReference type="EMBL" id="KQ091007">
    <property type="protein sequence ID" value="KMS94740.1"/>
    <property type="molecule type" value="Genomic_DNA"/>
</dbReference>
<dbReference type="eggNOG" id="KOG4174">
    <property type="taxonomic scope" value="Eukaryota"/>
</dbReference>
<dbReference type="GO" id="GO:0005737">
    <property type="term" value="C:cytoplasm"/>
    <property type="evidence" value="ECO:0007669"/>
    <property type="project" value="TreeGrafter"/>
</dbReference>
<feature type="domain" description="25S rRNA (uridine-N(3))-methyltransferase BMT5-like" evidence="1">
    <location>
        <begin position="152"/>
        <end position="314"/>
    </location>
</feature>
<dbReference type="AlphaFoldDB" id="A0A0J8DV74"/>
<dbReference type="Gramene" id="KMS94740">
    <property type="protein sequence ID" value="KMS94740"/>
    <property type="gene ID" value="BVRB_015750"/>
</dbReference>
<keyword evidence="3" id="KW-1185">Reference proteome</keyword>
<dbReference type="OMA" id="GTSACNI"/>
<name>A0A0J8DV74_BETVV</name>
<dbReference type="Pfam" id="PF10354">
    <property type="entry name" value="BMT5-like"/>
    <property type="match status" value="1"/>
</dbReference>
<gene>
    <name evidence="2" type="ORF">BVRB_015750</name>
</gene>
<dbReference type="Proteomes" id="UP000035740">
    <property type="component" value="Unassembled WGS sequence"/>
</dbReference>
<dbReference type="GO" id="GO:0070042">
    <property type="term" value="F:rRNA (uridine-N3-)-methyltransferase activity"/>
    <property type="evidence" value="ECO:0007669"/>
    <property type="project" value="InterPro"/>
</dbReference>
<proteinExistence type="predicted"/>
<sequence>MGQILSNLCKFLRPKVTTEIPRDDHQTNHLNIPFNDTDEKQSENHCIDIYDHHAEPTSGSNTVDTNERHYNNLDVSITPHVVVDLKSGNEEDATTTTNKKRKELVIDDGDEQVIPEIVLEKNVTTTVVNRLPSVPKEILRKIGPYTSAQRILLVGEGDFSFSSCLAVAFGTSHNITATSLNSEDFLISNYAKFLTNKAKLETRGSMVLHEVDATIMVKHPIIGSMVFDRIIYNFPHTGQFGMTDAERRSNQNLVRGFLKNAKKMIGEYGQIHITSKSNGFFLRWDIPKIGRDEGLKLILEVNFKRSDYPGYSTKYGFGGDKNFNCNPSKTYKFGLSLS</sequence>
<organism evidence="2 3">
    <name type="scientific">Beta vulgaris subsp. vulgaris</name>
    <name type="common">Beet</name>
    <dbReference type="NCBI Taxonomy" id="3555"/>
    <lineage>
        <taxon>Eukaryota</taxon>
        <taxon>Viridiplantae</taxon>
        <taxon>Streptophyta</taxon>
        <taxon>Embryophyta</taxon>
        <taxon>Tracheophyta</taxon>
        <taxon>Spermatophyta</taxon>
        <taxon>Magnoliopsida</taxon>
        <taxon>eudicotyledons</taxon>
        <taxon>Gunneridae</taxon>
        <taxon>Pentapetalae</taxon>
        <taxon>Caryophyllales</taxon>
        <taxon>Chenopodiaceae</taxon>
        <taxon>Betoideae</taxon>
        <taxon>Beta</taxon>
    </lineage>
</organism>
<dbReference type="InterPro" id="IPR019446">
    <property type="entry name" value="BMT5-like"/>
</dbReference>
<dbReference type="OrthoDB" id="273345at2759"/>
<evidence type="ECO:0000313" key="3">
    <source>
        <dbReference type="Proteomes" id="UP000035740"/>
    </source>
</evidence>
<dbReference type="PANTHER" id="PTHR11538:SF70">
    <property type="entry name" value="25S RRNA (URIDINE-N(3))-METHYLTRANSFERASE BMT5-LIKE DOMAIN-CONTAINING PROTEIN"/>
    <property type="match status" value="1"/>
</dbReference>
<dbReference type="PANTHER" id="PTHR11538">
    <property type="entry name" value="PHENYLALANYL-TRNA SYNTHETASE"/>
    <property type="match status" value="1"/>
</dbReference>
<protein>
    <recommendedName>
        <fullName evidence="1">25S rRNA (uridine-N(3))-methyltransferase BMT5-like domain-containing protein</fullName>
    </recommendedName>
</protein>
<accession>A0A0J8DV74</accession>
<evidence type="ECO:0000259" key="1">
    <source>
        <dbReference type="Pfam" id="PF10354"/>
    </source>
</evidence>
<dbReference type="GO" id="GO:0070475">
    <property type="term" value="P:rRNA base methylation"/>
    <property type="evidence" value="ECO:0007669"/>
    <property type="project" value="InterPro"/>
</dbReference>